<dbReference type="Gene3D" id="3.40.50.150">
    <property type="entry name" value="Vaccinia Virus protein VP39"/>
    <property type="match status" value="1"/>
</dbReference>
<dbReference type="Pfam" id="PF13847">
    <property type="entry name" value="Methyltransf_31"/>
    <property type="match status" value="1"/>
</dbReference>
<evidence type="ECO:0000259" key="1">
    <source>
        <dbReference type="Pfam" id="PF13847"/>
    </source>
</evidence>
<dbReference type="AlphaFoldDB" id="A0A6C0BC21"/>
<dbReference type="InterPro" id="IPR029063">
    <property type="entry name" value="SAM-dependent_MTases_sf"/>
</dbReference>
<organism evidence="2">
    <name type="scientific">viral metagenome</name>
    <dbReference type="NCBI Taxonomy" id="1070528"/>
    <lineage>
        <taxon>unclassified sequences</taxon>
        <taxon>metagenomes</taxon>
        <taxon>organismal metagenomes</taxon>
    </lineage>
</organism>
<sequence length="199" mass="23248">MEEQVWWNKNAAKQYDTFKWWVGDDEAESKKYSAQHCISRAYTSVVDVGCGDATFYSSLMKLNKDIQYVGVDSCDFFIDLNTKRNISMIKSDIRHMPAIADSSFDICFSRHTFEHQPSFGLVLNEMIRVGKKEACHIFFIKPDEKKEVIILGTDDYKDLFHNKYCKGDIEAFLLNHSKVKSFYWKDLNEQEMALHVLLK</sequence>
<feature type="domain" description="Methyltransferase" evidence="1">
    <location>
        <begin position="43"/>
        <end position="134"/>
    </location>
</feature>
<dbReference type="EMBL" id="MN739108">
    <property type="protein sequence ID" value="QHS89281.1"/>
    <property type="molecule type" value="Genomic_DNA"/>
</dbReference>
<reference evidence="2" key="1">
    <citation type="journal article" date="2020" name="Nature">
        <title>Giant virus diversity and host interactions through global metagenomics.</title>
        <authorList>
            <person name="Schulz F."/>
            <person name="Roux S."/>
            <person name="Paez-Espino D."/>
            <person name="Jungbluth S."/>
            <person name="Walsh D.A."/>
            <person name="Denef V.J."/>
            <person name="McMahon K.D."/>
            <person name="Konstantinidis K.T."/>
            <person name="Eloe-Fadrosh E.A."/>
            <person name="Kyrpides N.C."/>
            <person name="Woyke T."/>
        </authorList>
    </citation>
    <scope>NUCLEOTIDE SEQUENCE</scope>
    <source>
        <strain evidence="2">GVMAG-M-3300010158-60</strain>
    </source>
</reference>
<dbReference type="SUPFAM" id="SSF53335">
    <property type="entry name" value="S-adenosyl-L-methionine-dependent methyltransferases"/>
    <property type="match status" value="1"/>
</dbReference>
<dbReference type="CDD" id="cd02440">
    <property type="entry name" value="AdoMet_MTases"/>
    <property type="match status" value="1"/>
</dbReference>
<proteinExistence type="predicted"/>
<accession>A0A6C0BC21</accession>
<protein>
    <recommendedName>
        <fullName evidence="1">Methyltransferase domain-containing protein</fullName>
    </recommendedName>
</protein>
<evidence type="ECO:0000313" key="2">
    <source>
        <dbReference type="EMBL" id="QHS89281.1"/>
    </source>
</evidence>
<dbReference type="InterPro" id="IPR025714">
    <property type="entry name" value="Methyltranfer_dom"/>
</dbReference>
<name>A0A6C0BC21_9ZZZZ</name>